<dbReference type="GO" id="GO:0016209">
    <property type="term" value="F:antioxidant activity"/>
    <property type="evidence" value="ECO:0007669"/>
    <property type="project" value="InterPro"/>
</dbReference>
<evidence type="ECO:0000256" key="4">
    <source>
        <dbReference type="ARBA" id="ARBA00023157"/>
    </source>
</evidence>
<keyword evidence="3" id="KW-0812">Transmembrane</keyword>
<organism evidence="8 9">
    <name type="scientific">Streptomyces coelicoflavus</name>
    <dbReference type="NCBI Taxonomy" id="285562"/>
    <lineage>
        <taxon>Bacteria</taxon>
        <taxon>Bacillati</taxon>
        <taxon>Actinomycetota</taxon>
        <taxon>Actinomycetes</taxon>
        <taxon>Kitasatosporales</taxon>
        <taxon>Streptomycetaceae</taxon>
        <taxon>Streptomyces</taxon>
    </lineage>
</organism>
<evidence type="ECO:0000256" key="6">
    <source>
        <dbReference type="SAM" id="MobiDB-lite"/>
    </source>
</evidence>
<dbReference type="CDD" id="cd02966">
    <property type="entry name" value="TlpA_like_family"/>
    <property type="match status" value="1"/>
</dbReference>
<keyword evidence="3" id="KW-0735">Signal-anchor</keyword>
<dbReference type="EMBL" id="JAAGMA010000117">
    <property type="protein sequence ID" value="NEB08086.1"/>
    <property type="molecule type" value="Genomic_DNA"/>
</dbReference>
<dbReference type="RefSeq" id="WP_164244011.1">
    <property type="nucleotide sequence ID" value="NZ_JAAGMA010000117.1"/>
</dbReference>
<dbReference type="Gene3D" id="3.40.30.10">
    <property type="entry name" value="Glutaredoxin"/>
    <property type="match status" value="1"/>
</dbReference>
<dbReference type="PROSITE" id="PS00194">
    <property type="entry name" value="THIOREDOXIN_1"/>
    <property type="match status" value="1"/>
</dbReference>
<dbReference type="PANTHER" id="PTHR42852:SF6">
    <property type="entry name" value="THIOL:DISULFIDE INTERCHANGE PROTEIN DSBE"/>
    <property type="match status" value="1"/>
</dbReference>
<gene>
    <name evidence="8" type="ORF">G3I32_04245</name>
</gene>
<proteinExistence type="predicted"/>
<protein>
    <submittedName>
        <fullName evidence="8">TlpA family protein disulfide reductase</fullName>
    </submittedName>
</protein>
<keyword evidence="2" id="KW-0201">Cytochrome c-type biogenesis</keyword>
<evidence type="ECO:0000256" key="2">
    <source>
        <dbReference type="ARBA" id="ARBA00022748"/>
    </source>
</evidence>
<keyword evidence="5" id="KW-0676">Redox-active center</keyword>
<name>A0A7K3PDK6_9ACTN</name>
<dbReference type="InterPro" id="IPR013766">
    <property type="entry name" value="Thioredoxin_domain"/>
</dbReference>
<dbReference type="SUPFAM" id="SSF52833">
    <property type="entry name" value="Thioredoxin-like"/>
    <property type="match status" value="1"/>
</dbReference>
<evidence type="ECO:0000313" key="9">
    <source>
        <dbReference type="Proteomes" id="UP000470446"/>
    </source>
</evidence>
<evidence type="ECO:0000256" key="1">
    <source>
        <dbReference type="ARBA" id="ARBA00004196"/>
    </source>
</evidence>
<comment type="subcellular location">
    <subcellularLocation>
        <location evidence="1">Cell envelope</location>
    </subcellularLocation>
</comment>
<dbReference type="GO" id="GO:0030313">
    <property type="term" value="C:cell envelope"/>
    <property type="evidence" value="ECO:0007669"/>
    <property type="project" value="UniProtKB-SubCell"/>
</dbReference>
<evidence type="ECO:0000259" key="7">
    <source>
        <dbReference type="PROSITE" id="PS51352"/>
    </source>
</evidence>
<dbReference type="GO" id="GO:0017004">
    <property type="term" value="P:cytochrome complex assembly"/>
    <property type="evidence" value="ECO:0007669"/>
    <property type="project" value="UniProtKB-KW"/>
</dbReference>
<dbReference type="PROSITE" id="PS51352">
    <property type="entry name" value="THIOREDOXIN_2"/>
    <property type="match status" value="1"/>
</dbReference>
<evidence type="ECO:0000256" key="5">
    <source>
        <dbReference type="ARBA" id="ARBA00023284"/>
    </source>
</evidence>
<evidence type="ECO:0000256" key="3">
    <source>
        <dbReference type="ARBA" id="ARBA00022968"/>
    </source>
</evidence>
<dbReference type="InterPro" id="IPR017937">
    <property type="entry name" value="Thioredoxin_CS"/>
</dbReference>
<dbReference type="Pfam" id="PF00578">
    <property type="entry name" value="AhpC-TSA"/>
    <property type="match status" value="1"/>
</dbReference>
<evidence type="ECO:0000313" key="8">
    <source>
        <dbReference type="EMBL" id="NEB08086.1"/>
    </source>
</evidence>
<accession>A0A7K3PDK6</accession>
<dbReference type="InterPro" id="IPR000866">
    <property type="entry name" value="AhpC/TSA"/>
</dbReference>
<feature type="region of interest" description="Disordered" evidence="6">
    <location>
        <begin position="216"/>
        <end position="242"/>
    </location>
</feature>
<dbReference type="InterPro" id="IPR050553">
    <property type="entry name" value="Thioredoxin_ResA/DsbE_sf"/>
</dbReference>
<keyword evidence="4" id="KW-1015">Disulfide bond</keyword>
<reference evidence="8 9" key="1">
    <citation type="submission" date="2020-01" db="EMBL/GenBank/DDBJ databases">
        <title>Insect and environment-associated Actinomycetes.</title>
        <authorList>
            <person name="Currrie C."/>
            <person name="Chevrette M."/>
            <person name="Carlson C."/>
            <person name="Stubbendieck R."/>
            <person name="Wendt-Pienkowski E."/>
        </authorList>
    </citation>
    <scope>NUCLEOTIDE SEQUENCE [LARGE SCALE GENOMIC DNA]</scope>
    <source>
        <strain evidence="8 9">SID14163</strain>
    </source>
</reference>
<dbReference type="GO" id="GO:0016491">
    <property type="term" value="F:oxidoreductase activity"/>
    <property type="evidence" value="ECO:0007669"/>
    <property type="project" value="InterPro"/>
</dbReference>
<sequence>MSAASRAPLRSNRSPRTAARTSDRGRARARSRAVLAVGAVAAALLVSACSSGGTSGGGGQTGFITGSDGIATAKEGERADAPELSGETVDGGHVDVADYKGKVVVLNVWGSWCPPCRAEAKNFQKVYQDVKDQGVQFVGINTRDTSTGPARAFEKDYGITYPSLYDPSGKLLLRFEKGTLNPQAVPSTLIIDREGKVAARTLQALSEEKLRKMLAPYLADESDGSDGSGGSGGAADSAKPEK</sequence>
<feature type="region of interest" description="Disordered" evidence="6">
    <location>
        <begin position="1"/>
        <end position="27"/>
    </location>
</feature>
<dbReference type="PANTHER" id="PTHR42852">
    <property type="entry name" value="THIOL:DISULFIDE INTERCHANGE PROTEIN DSBE"/>
    <property type="match status" value="1"/>
</dbReference>
<feature type="domain" description="Thioredoxin" evidence="7">
    <location>
        <begin position="73"/>
        <end position="219"/>
    </location>
</feature>
<dbReference type="Proteomes" id="UP000470446">
    <property type="component" value="Unassembled WGS sequence"/>
</dbReference>
<comment type="caution">
    <text evidence="8">The sequence shown here is derived from an EMBL/GenBank/DDBJ whole genome shotgun (WGS) entry which is preliminary data.</text>
</comment>
<dbReference type="AlphaFoldDB" id="A0A7K3PDK6"/>
<dbReference type="InterPro" id="IPR036249">
    <property type="entry name" value="Thioredoxin-like_sf"/>
</dbReference>